<evidence type="ECO:0000313" key="7">
    <source>
        <dbReference type="Proteomes" id="UP000095038"/>
    </source>
</evidence>
<dbReference type="Proteomes" id="UP000095038">
    <property type="component" value="Unassembled WGS sequence"/>
</dbReference>
<evidence type="ECO:0000256" key="5">
    <source>
        <dbReference type="SAM" id="MobiDB-lite"/>
    </source>
</evidence>
<feature type="region of interest" description="Disordered" evidence="5">
    <location>
        <begin position="1305"/>
        <end position="1346"/>
    </location>
</feature>
<dbReference type="STRING" id="1344418.A0A1D2VRS3"/>
<dbReference type="InterPro" id="IPR051246">
    <property type="entry name" value="WDR48"/>
</dbReference>
<dbReference type="RefSeq" id="XP_020050572.1">
    <property type="nucleotide sequence ID" value="XM_020191268.1"/>
</dbReference>
<dbReference type="Pfam" id="PF00400">
    <property type="entry name" value="WD40"/>
    <property type="match status" value="4"/>
</dbReference>
<protein>
    <submittedName>
        <fullName evidence="6">WD40 repeat-like protein</fullName>
    </submittedName>
</protein>
<feature type="compositionally biased region" description="Basic and acidic residues" evidence="5">
    <location>
        <begin position="1305"/>
        <end position="1319"/>
    </location>
</feature>
<dbReference type="PROSITE" id="PS50082">
    <property type="entry name" value="WD_REPEATS_2"/>
    <property type="match status" value="4"/>
</dbReference>
<dbReference type="GO" id="GO:0000724">
    <property type="term" value="P:double-strand break repair via homologous recombination"/>
    <property type="evidence" value="ECO:0007669"/>
    <property type="project" value="TreeGrafter"/>
</dbReference>
<feature type="compositionally biased region" description="Low complexity" evidence="5">
    <location>
        <begin position="204"/>
        <end position="227"/>
    </location>
</feature>
<dbReference type="SUPFAM" id="SSF50978">
    <property type="entry name" value="WD40 repeat-like"/>
    <property type="match status" value="1"/>
</dbReference>
<dbReference type="Gene3D" id="2.130.10.10">
    <property type="entry name" value="YVTN repeat-like/Quinoprotein amine dehydrogenase"/>
    <property type="match status" value="2"/>
</dbReference>
<dbReference type="InterPro" id="IPR020472">
    <property type="entry name" value="WD40_PAC1"/>
</dbReference>
<proteinExistence type="inferred from homology"/>
<feature type="compositionally biased region" description="Low complexity" evidence="5">
    <location>
        <begin position="1320"/>
        <end position="1345"/>
    </location>
</feature>
<gene>
    <name evidence="6" type="ORF">ASCRUDRAFT_6114</name>
</gene>
<keyword evidence="2 4" id="KW-0853">WD repeat</keyword>
<dbReference type="InterPro" id="IPR001680">
    <property type="entry name" value="WD40_rpt"/>
</dbReference>
<reference evidence="7" key="1">
    <citation type="submission" date="2016-05" db="EMBL/GenBank/DDBJ databases">
        <title>Comparative genomics of biotechnologically important yeasts.</title>
        <authorList>
            <consortium name="DOE Joint Genome Institute"/>
            <person name="Riley R."/>
            <person name="Haridas S."/>
            <person name="Wolfe K.H."/>
            <person name="Lopes M.R."/>
            <person name="Hittinger C.T."/>
            <person name="Goker M."/>
            <person name="Salamov A."/>
            <person name="Wisecaver J."/>
            <person name="Long T.M."/>
            <person name="Aerts A.L."/>
            <person name="Barry K."/>
            <person name="Choi C."/>
            <person name="Clum A."/>
            <person name="Coughlan A.Y."/>
            <person name="Deshpande S."/>
            <person name="Douglass A.P."/>
            <person name="Hanson S.J."/>
            <person name="Klenk H.-P."/>
            <person name="Labutti K."/>
            <person name="Lapidus A."/>
            <person name="Lindquist E."/>
            <person name="Lipzen A."/>
            <person name="Meier-Kolthoff J.P."/>
            <person name="Ohm R.A."/>
            <person name="Otillar R.P."/>
            <person name="Pangilinan J."/>
            <person name="Peng Y."/>
            <person name="Rokas A."/>
            <person name="Rosa C.A."/>
            <person name="Scheuner C."/>
            <person name="Sibirny A.A."/>
            <person name="Slot J.C."/>
            <person name="Stielow J.B."/>
            <person name="Sun H."/>
            <person name="Kurtzman C.P."/>
            <person name="Blackwell M."/>
            <person name="Grigoriev I.V."/>
            <person name="Jeffries T.W."/>
        </authorList>
    </citation>
    <scope>NUCLEOTIDE SEQUENCE [LARGE SCALE GENOMIC DNA]</scope>
    <source>
        <strain evidence="7">DSM 1968</strain>
    </source>
</reference>
<feature type="repeat" description="WD" evidence="4">
    <location>
        <begin position="428"/>
        <end position="467"/>
    </location>
</feature>
<comment type="similarity">
    <text evidence="1">Belongs to the WD repeat WDR48 family.</text>
</comment>
<evidence type="ECO:0000256" key="4">
    <source>
        <dbReference type="PROSITE-ProRule" id="PRU00221"/>
    </source>
</evidence>
<feature type="region of interest" description="Disordered" evidence="5">
    <location>
        <begin position="185"/>
        <end position="228"/>
    </location>
</feature>
<dbReference type="PRINTS" id="PR00320">
    <property type="entry name" value="GPROTEINBRPT"/>
</dbReference>
<feature type="repeat" description="WD" evidence="4">
    <location>
        <begin position="19"/>
        <end position="50"/>
    </location>
</feature>
<dbReference type="GeneID" id="30964904"/>
<dbReference type="InterPro" id="IPR015943">
    <property type="entry name" value="WD40/YVTN_repeat-like_dom_sf"/>
</dbReference>
<sequence>MSRSNCKTLTYVLGSSDPHNGHSLGINKIKYNVNNNTLFSSGRDGILSQWINKNHHHHHNDSDNDNDNDITNTDNDTYDEYINNYDNDDIIDNSQLSNIINKSYSSSTSDYNDNLLKNLSYNLIKKGLPLYPNASNQNSYSLLNYNHLHSDWINDFEFIDPSSNLVSCSSDLSLKIWNYKKNINHSNNDDDNDDNNYNDDDNSKNIITSNSNSSANNDDNNNNNNNDLTTLGYHNDYVKALAYPNSSFNQYNSNWIASGGLDKFINIWDLNKLCKIQSYLPNDIKISLNIINYSPISTSNINNPIDSLTDPNLNLNIKIQQLKSSLLLNNQNIPSNSIIQPTTTTTPNTQQISYLSNIFNNNIYNNNQNNKTSLIFNNSSNKGSIYALSATDNLIASGGTENIIHIFDKRIPSTNYNNFNASKSIIKLIGHTDNIKSLLLSDEWILSGSSDSTVKLWSLKNNRVFKTFDMHNSSIWSLYSDFKDFKVFYSGDKNGYIYKTDLRGSNYNYYNKTCLNSSDLTNNDEIPNTKLPKLKNINDDYEFLNNKLNENLGVVTMISKQSAGVLSIAVEPEINKSSSSGSNGSNGDTENMGTTVGKIWSATNSSSLFSFKDINLNNLILYQFLVTTKQFNNNFINDASINFSNFKKNYLNKNYFNDNFSISSVTSPLSNMSIHNEEFSSFSNPALNSDTIVDDDDLFDLVSQFSSETSPPNGHSPSLSNFESFPNQNDESFSLTSVMSDDLMKSNFPDFNDSPTYESSFVSIAGGPSSQFINIDGKGNACNNSIESIKIEMLSEALPTQQVILKPLNDCCYDKIKGQSSIVKFRLLNNRRNIVTLESDGDIKLWDILTCSVIKSFKLNNDTTEIKSDDDDDDENLDDEKCCSDDENFNINESDNESVIDHMEYQKDALIELEAKHEEAFENIIHKYQTNETLKNWCKVSLKIGKLFITISPKTFLDCEIYKDDLMEAYGELLDDGFDQGEIDRELKDVEQDPSEIRYNLGKIILKSMFYEFLQKEIKLDEVYRYKLIKIFEEKEISTKQKINKVNTKISNSNSIDENSTEIDIINGANGNINGNGNGNGNGLTRLHSKDSENNTYLKKLKKFGIKNTFKRQNSINNSKFSKSNHHLNGDKNESDLNNSTPSSYSLKDIDKSNVSLTIYPEVDDSLSSIIKDVRNKYNSLNIHDVESLKDTSYILSNKFMVPIISSLSNLSHSDENGKNLKKGHKNSKNNSKIILLIDQQLPILKGNSINLFNCYVDEISSNEEVFKKLEIMLPNWVGRSLLMDQYNQFELPKVTFVVEEWKDPKENENEKEENEKIVKSSSTSLFSSKKNHNNNSNKNNTHNSLPLLEHSSLRLNAANPIRIRKILSYIIDKFKSPPSESKQLNPEDWLEILCNEEVLPYNMTLITVKTKIWKSSTDLSLATIGTVVLLVAPKPWNKVVRPATPPLNASSPEEEKFIKDYLEKAAKL</sequence>
<feature type="repeat" description="WD" evidence="4">
    <location>
        <begin position="231"/>
        <end position="278"/>
    </location>
</feature>
<feature type="compositionally biased region" description="Polar residues" evidence="5">
    <location>
        <begin position="1136"/>
        <end position="1145"/>
    </location>
</feature>
<evidence type="ECO:0000313" key="6">
    <source>
        <dbReference type="EMBL" id="ODV64265.1"/>
    </source>
</evidence>
<dbReference type="PROSITE" id="PS00678">
    <property type="entry name" value="WD_REPEATS_1"/>
    <property type="match status" value="1"/>
</dbReference>
<dbReference type="InterPro" id="IPR021772">
    <property type="entry name" value="WDR48/Bun107"/>
</dbReference>
<accession>A0A1D2VRS3</accession>
<feature type="region of interest" description="Disordered" evidence="5">
    <location>
        <begin position="1115"/>
        <end position="1145"/>
    </location>
</feature>
<feature type="compositionally biased region" description="Acidic residues" evidence="5">
    <location>
        <begin position="189"/>
        <end position="200"/>
    </location>
</feature>
<evidence type="ECO:0000256" key="1">
    <source>
        <dbReference type="ARBA" id="ARBA00006917"/>
    </source>
</evidence>
<keyword evidence="7" id="KW-1185">Reference proteome</keyword>
<keyword evidence="3" id="KW-0677">Repeat</keyword>
<name>A0A1D2VRS3_9ASCO</name>
<dbReference type="EMBL" id="KV454475">
    <property type="protein sequence ID" value="ODV64265.1"/>
    <property type="molecule type" value="Genomic_DNA"/>
</dbReference>
<dbReference type="InParanoid" id="A0A1D2VRS3"/>
<dbReference type="InterPro" id="IPR019775">
    <property type="entry name" value="WD40_repeat_CS"/>
</dbReference>
<dbReference type="PROSITE" id="PS50294">
    <property type="entry name" value="WD_REPEATS_REGION"/>
    <property type="match status" value="1"/>
</dbReference>
<evidence type="ECO:0000256" key="2">
    <source>
        <dbReference type="ARBA" id="ARBA00022574"/>
    </source>
</evidence>
<dbReference type="GO" id="GO:0043130">
    <property type="term" value="F:ubiquitin binding"/>
    <property type="evidence" value="ECO:0007669"/>
    <property type="project" value="TreeGrafter"/>
</dbReference>
<evidence type="ECO:0000256" key="3">
    <source>
        <dbReference type="ARBA" id="ARBA00022737"/>
    </source>
</evidence>
<organism evidence="6 7">
    <name type="scientific">Ascoidea rubescens DSM 1968</name>
    <dbReference type="NCBI Taxonomy" id="1344418"/>
    <lineage>
        <taxon>Eukaryota</taxon>
        <taxon>Fungi</taxon>
        <taxon>Dikarya</taxon>
        <taxon>Ascomycota</taxon>
        <taxon>Saccharomycotina</taxon>
        <taxon>Saccharomycetes</taxon>
        <taxon>Ascoideaceae</taxon>
        <taxon>Ascoidea</taxon>
    </lineage>
</organism>
<dbReference type="SMART" id="SM00320">
    <property type="entry name" value="WD40"/>
    <property type="match status" value="7"/>
</dbReference>
<dbReference type="InterPro" id="IPR036322">
    <property type="entry name" value="WD40_repeat_dom_sf"/>
</dbReference>
<dbReference type="OrthoDB" id="2421129at2759"/>
<dbReference type="PANTHER" id="PTHR19862:SF14">
    <property type="entry name" value="WD REPEAT-CONTAINING PROTEIN 48"/>
    <property type="match status" value="1"/>
</dbReference>
<dbReference type="Pfam" id="PF11816">
    <property type="entry name" value="DUF3337"/>
    <property type="match status" value="1"/>
</dbReference>
<feature type="repeat" description="WD" evidence="4">
    <location>
        <begin position="146"/>
        <end position="178"/>
    </location>
</feature>
<dbReference type="PANTHER" id="PTHR19862">
    <property type="entry name" value="WD REPEAT-CONTAINING PROTEIN 48"/>
    <property type="match status" value="1"/>
</dbReference>